<evidence type="ECO:0000256" key="1">
    <source>
        <dbReference type="ARBA" id="ARBA00004123"/>
    </source>
</evidence>
<sequence>MPKYKCLSLNEKYQLIDMSTKGHSVRQLQNIFNCGKTQVYDTLKNQNRIKEEWLNGNGKMIKAMKHNDNEIINNEIWEFRNFSVLLNKAENCLKRNFLLVPCDSALDSFHCTLKTGFSDCVNRKLDSTNHTYLSTVVT</sequence>
<evidence type="ECO:0000313" key="2">
    <source>
        <dbReference type="EMBL" id="CAI6346336.1"/>
    </source>
</evidence>
<name>A0AAV0VXE4_9HEMI</name>
<evidence type="ECO:0000313" key="3">
    <source>
        <dbReference type="Proteomes" id="UP001160148"/>
    </source>
</evidence>
<protein>
    <recommendedName>
        <fullName evidence="4">Transposase</fullName>
    </recommendedName>
</protein>
<gene>
    <name evidence="2" type="ORF">MEUPH1_LOCUS3255</name>
</gene>
<evidence type="ECO:0008006" key="4">
    <source>
        <dbReference type="Google" id="ProtNLM"/>
    </source>
</evidence>
<dbReference type="SUPFAM" id="SSF46689">
    <property type="entry name" value="Homeodomain-like"/>
    <property type="match status" value="1"/>
</dbReference>
<dbReference type="InterPro" id="IPR009057">
    <property type="entry name" value="Homeodomain-like_sf"/>
</dbReference>
<dbReference type="GO" id="GO:0005634">
    <property type="term" value="C:nucleus"/>
    <property type="evidence" value="ECO:0007669"/>
    <property type="project" value="UniProtKB-SubCell"/>
</dbReference>
<dbReference type="Proteomes" id="UP001160148">
    <property type="component" value="Unassembled WGS sequence"/>
</dbReference>
<dbReference type="AlphaFoldDB" id="A0AAV0VXE4"/>
<dbReference type="Gene3D" id="1.10.10.60">
    <property type="entry name" value="Homeodomain-like"/>
    <property type="match status" value="1"/>
</dbReference>
<keyword evidence="3" id="KW-1185">Reference proteome</keyword>
<comment type="caution">
    <text evidence="2">The sequence shown here is derived from an EMBL/GenBank/DDBJ whole genome shotgun (WGS) entry which is preliminary data.</text>
</comment>
<accession>A0AAV0VXE4</accession>
<comment type="subcellular location">
    <subcellularLocation>
        <location evidence="1">Nucleus</location>
    </subcellularLocation>
</comment>
<dbReference type="EMBL" id="CARXXK010000001">
    <property type="protein sequence ID" value="CAI6346336.1"/>
    <property type="molecule type" value="Genomic_DNA"/>
</dbReference>
<proteinExistence type="predicted"/>
<reference evidence="2 3" key="1">
    <citation type="submission" date="2023-01" db="EMBL/GenBank/DDBJ databases">
        <authorList>
            <person name="Whitehead M."/>
        </authorList>
    </citation>
    <scope>NUCLEOTIDE SEQUENCE [LARGE SCALE GENOMIC DNA]</scope>
</reference>
<organism evidence="2 3">
    <name type="scientific">Macrosiphum euphorbiae</name>
    <name type="common">potato aphid</name>
    <dbReference type="NCBI Taxonomy" id="13131"/>
    <lineage>
        <taxon>Eukaryota</taxon>
        <taxon>Metazoa</taxon>
        <taxon>Ecdysozoa</taxon>
        <taxon>Arthropoda</taxon>
        <taxon>Hexapoda</taxon>
        <taxon>Insecta</taxon>
        <taxon>Pterygota</taxon>
        <taxon>Neoptera</taxon>
        <taxon>Paraneoptera</taxon>
        <taxon>Hemiptera</taxon>
        <taxon>Sternorrhyncha</taxon>
        <taxon>Aphidomorpha</taxon>
        <taxon>Aphidoidea</taxon>
        <taxon>Aphididae</taxon>
        <taxon>Macrosiphini</taxon>
        <taxon>Macrosiphum</taxon>
    </lineage>
</organism>